<dbReference type="InterPro" id="IPR052050">
    <property type="entry name" value="SecEffector_AnkRepeat"/>
</dbReference>
<protein>
    <submittedName>
        <fullName evidence="1">Uncharacterized protein</fullName>
    </submittedName>
</protein>
<evidence type="ECO:0000313" key="1">
    <source>
        <dbReference type="EMBL" id="KAG2488788.1"/>
    </source>
</evidence>
<dbReference type="Gene3D" id="1.25.40.20">
    <property type="entry name" value="Ankyrin repeat-containing domain"/>
    <property type="match status" value="1"/>
</dbReference>
<gene>
    <name evidence="1" type="ORF">HYH03_012785</name>
</gene>
<sequence length="575" mass="60714">MAPPSDPVADVWQSPELLGHVAVFLGPSQTAWNLIRVNKAAGAAFDSNGQPVPRTVSLSAAFKSGLLAFPEARLQARVMCRRLTRRQRVELLCRCVAADCSREGLEGAVVAAGLSPPPLEVLIAAASAGRLATCRWLVEVLGCPGLVRLACLCLISAAGPGPAVGREARAWLAPAAAEGWSEKQEAKAASGDLGAVDGILWGWEPEDANMEPAALGSCHFRAAAACGHVEAVRHLLSRGVRPDGPWLGSRGGVGMLQALHEAGCMADPALCFSLAVEEGALPVVEWLLETYGAAALRLRGSIAIAAARSGSVALLKALPGLLDTAAPGWDGYRGYWWPTAAGTGCEEAVELVFEKGSWAEEHYRAFRDAASHGDLHMMQCLRKLGCPYSDEAAEALAQAASRVPASASALPWLEAPLSAAVWKAEAAEAAARAEAEAAYAEAMARTEAGVETAVCFMEHVVSLSYMVVDVGLCLAGMLEHDGLAVPPHIMPILDRARCCEPVILLLLLAIWALVWTAPPRRHYKPWFAQMFCSSMLMVLALALFIVEGLAGAVALGSFIRVVVAAAIYGRQWLMI</sequence>
<reference evidence="1" key="1">
    <citation type="journal article" date="2020" name="bioRxiv">
        <title>Comparative genomics of Chlamydomonas.</title>
        <authorList>
            <person name="Craig R.J."/>
            <person name="Hasan A.R."/>
            <person name="Ness R.W."/>
            <person name="Keightley P.D."/>
        </authorList>
    </citation>
    <scope>NUCLEOTIDE SEQUENCE</scope>
    <source>
        <strain evidence="1">CCAP 11/70</strain>
    </source>
</reference>
<dbReference type="AlphaFoldDB" id="A0A836BV85"/>
<dbReference type="InterPro" id="IPR036770">
    <property type="entry name" value="Ankyrin_rpt-contain_sf"/>
</dbReference>
<comment type="caution">
    <text evidence="1">The sequence shown here is derived from an EMBL/GenBank/DDBJ whole genome shotgun (WGS) entry which is preliminary data.</text>
</comment>
<evidence type="ECO:0000313" key="2">
    <source>
        <dbReference type="Proteomes" id="UP000612055"/>
    </source>
</evidence>
<accession>A0A836BV85</accession>
<dbReference type="PANTHER" id="PTHR46586:SF3">
    <property type="entry name" value="ANKYRIN REPEAT-CONTAINING PROTEIN"/>
    <property type="match status" value="1"/>
</dbReference>
<dbReference type="Proteomes" id="UP000612055">
    <property type="component" value="Unassembled WGS sequence"/>
</dbReference>
<dbReference type="EMBL" id="JAEHOE010000080">
    <property type="protein sequence ID" value="KAG2488788.1"/>
    <property type="molecule type" value="Genomic_DNA"/>
</dbReference>
<dbReference type="SUPFAM" id="SSF48403">
    <property type="entry name" value="Ankyrin repeat"/>
    <property type="match status" value="1"/>
</dbReference>
<proteinExistence type="predicted"/>
<name>A0A836BV85_9CHLO</name>
<dbReference type="PANTHER" id="PTHR46586">
    <property type="entry name" value="ANKYRIN REPEAT-CONTAINING PROTEIN"/>
    <property type="match status" value="1"/>
</dbReference>
<keyword evidence="2" id="KW-1185">Reference proteome</keyword>
<organism evidence="1 2">
    <name type="scientific">Edaphochlamys debaryana</name>
    <dbReference type="NCBI Taxonomy" id="47281"/>
    <lineage>
        <taxon>Eukaryota</taxon>
        <taxon>Viridiplantae</taxon>
        <taxon>Chlorophyta</taxon>
        <taxon>core chlorophytes</taxon>
        <taxon>Chlorophyceae</taxon>
        <taxon>CS clade</taxon>
        <taxon>Chlamydomonadales</taxon>
        <taxon>Chlamydomonadales incertae sedis</taxon>
        <taxon>Edaphochlamys</taxon>
    </lineage>
</organism>